<organism evidence="6 7">
    <name type="scientific">Rhizobium wenxiniae</name>
    <dbReference type="NCBI Taxonomy" id="1737357"/>
    <lineage>
        <taxon>Bacteria</taxon>
        <taxon>Pseudomonadati</taxon>
        <taxon>Pseudomonadota</taxon>
        <taxon>Alphaproteobacteria</taxon>
        <taxon>Hyphomicrobiales</taxon>
        <taxon>Rhizobiaceae</taxon>
        <taxon>Rhizobium/Agrobacterium group</taxon>
        <taxon>Rhizobium</taxon>
    </lineage>
</organism>
<protein>
    <submittedName>
        <fullName evidence="6">CheY-like chemotaxis protein</fullName>
    </submittedName>
</protein>
<evidence type="ECO:0000259" key="5">
    <source>
        <dbReference type="PROSITE" id="PS50110"/>
    </source>
</evidence>
<proteinExistence type="predicted"/>
<evidence type="ECO:0000313" key="7">
    <source>
        <dbReference type="Proteomes" id="UP000547879"/>
    </source>
</evidence>
<dbReference type="InterPro" id="IPR050595">
    <property type="entry name" value="Bact_response_regulator"/>
</dbReference>
<dbReference type="SUPFAM" id="SSF52172">
    <property type="entry name" value="CheY-like"/>
    <property type="match status" value="1"/>
</dbReference>
<evidence type="ECO:0000313" key="6">
    <source>
        <dbReference type="EMBL" id="MBB6166188.1"/>
    </source>
</evidence>
<keyword evidence="7" id="KW-1185">Reference proteome</keyword>
<keyword evidence="1 4" id="KW-0597">Phosphoprotein</keyword>
<evidence type="ECO:0000256" key="4">
    <source>
        <dbReference type="PROSITE-ProRule" id="PRU00169"/>
    </source>
</evidence>
<name>A0A7W9YEA6_9HYPH</name>
<dbReference type="InterPro" id="IPR001789">
    <property type="entry name" value="Sig_transdc_resp-reg_receiver"/>
</dbReference>
<accession>A0A7W9YEA6</accession>
<keyword evidence="3" id="KW-0804">Transcription</keyword>
<evidence type="ECO:0000256" key="2">
    <source>
        <dbReference type="ARBA" id="ARBA00023015"/>
    </source>
</evidence>
<dbReference type="InterPro" id="IPR011006">
    <property type="entry name" value="CheY-like_superfamily"/>
</dbReference>
<dbReference type="AlphaFoldDB" id="A0A7W9YEA6"/>
<evidence type="ECO:0000256" key="1">
    <source>
        <dbReference type="ARBA" id="ARBA00022553"/>
    </source>
</evidence>
<reference evidence="6 7" key="1">
    <citation type="submission" date="2020-08" db="EMBL/GenBank/DDBJ databases">
        <title>Genomic Encyclopedia of Type Strains, Phase IV (KMG-IV): sequencing the most valuable type-strain genomes for metagenomic binning, comparative biology and taxonomic classification.</title>
        <authorList>
            <person name="Goeker M."/>
        </authorList>
    </citation>
    <scope>NUCLEOTIDE SEQUENCE [LARGE SCALE GENOMIC DNA]</scope>
    <source>
        <strain evidence="6 7">DSM 100734</strain>
    </source>
</reference>
<dbReference type="RefSeq" id="WP_183998075.1">
    <property type="nucleotide sequence ID" value="NZ_BMHW01000017.1"/>
</dbReference>
<dbReference type="SMART" id="SM00448">
    <property type="entry name" value="REC"/>
    <property type="match status" value="1"/>
</dbReference>
<dbReference type="GO" id="GO:0000160">
    <property type="term" value="P:phosphorelay signal transduction system"/>
    <property type="evidence" value="ECO:0007669"/>
    <property type="project" value="InterPro"/>
</dbReference>
<dbReference type="Proteomes" id="UP000547879">
    <property type="component" value="Unassembled WGS sequence"/>
</dbReference>
<dbReference type="PANTHER" id="PTHR44591">
    <property type="entry name" value="STRESS RESPONSE REGULATOR PROTEIN 1"/>
    <property type="match status" value="1"/>
</dbReference>
<gene>
    <name evidence="6" type="ORF">HNQ72_006039</name>
</gene>
<dbReference type="EMBL" id="JACHEG010000015">
    <property type="protein sequence ID" value="MBB6166188.1"/>
    <property type="molecule type" value="Genomic_DNA"/>
</dbReference>
<evidence type="ECO:0000256" key="3">
    <source>
        <dbReference type="ARBA" id="ARBA00023163"/>
    </source>
</evidence>
<dbReference type="PROSITE" id="PS50110">
    <property type="entry name" value="RESPONSE_REGULATORY"/>
    <property type="match status" value="1"/>
</dbReference>
<feature type="modified residue" description="4-aspartylphosphate" evidence="4">
    <location>
        <position position="59"/>
    </location>
</feature>
<sequence>MADDTAPHALVVDDDAVIRMDAAGISEQAGFRPLEAYDVDSAIPVLETSADDIELLFPDVQMPGSRDRLALARECAKRWPHIKILVASGQAKPGPNDLPDDAVFIGKPFSAEVVHTRLIELLPDGQKPEPLKRRS</sequence>
<feature type="domain" description="Response regulatory" evidence="5">
    <location>
        <begin position="8"/>
        <end position="122"/>
    </location>
</feature>
<dbReference type="PANTHER" id="PTHR44591:SF3">
    <property type="entry name" value="RESPONSE REGULATORY DOMAIN-CONTAINING PROTEIN"/>
    <property type="match status" value="1"/>
</dbReference>
<comment type="caution">
    <text evidence="6">The sequence shown here is derived from an EMBL/GenBank/DDBJ whole genome shotgun (WGS) entry which is preliminary data.</text>
</comment>
<dbReference type="Gene3D" id="3.40.50.2300">
    <property type="match status" value="1"/>
</dbReference>
<dbReference type="Pfam" id="PF00072">
    <property type="entry name" value="Response_reg"/>
    <property type="match status" value="1"/>
</dbReference>
<keyword evidence="2" id="KW-0805">Transcription regulation</keyword>